<protein>
    <submittedName>
        <fullName evidence="2">Uncharacterized protein</fullName>
    </submittedName>
</protein>
<dbReference type="AlphaFoldDB" id="A0A382JB15"/>
<name>A0A382JB15_9ZZZZ</name>
<keyword evidence="1" id="KW-0812">Transmembrane</keyword>
<gene>
    <name evidence="2" type="ORF">METZ01_LOCUS261713</name>
</gene>
<reference evidence="2" key="1">
    <citation type="submission" date="2018-05" db="EMBL/GenBank/DDBJ databases">
        <authorList>
            <person name="Lanie J.A."/>
            <person name="Ng W.-L."/>
            <person name="Kazmierczak K.M."/>
            <person name="Andrzejewski T.M."/>
            <person name="Davidsen T.M."/>
            <person name="Wayne K.J."/>
            <person name="Tettelin H."/>
            <person name="Glass J.I."/>
            <person name="Rusch D."/>
            <person name="Podicherti R."/>
            <person name="Tsui H.-C.T."/>
            <person name="Winkler M.E."/>
        </authorList>
    </citation>
    <scope>NUCLEOTIDE SEQUENCE</scope>
</reference>
<accession>A0A382JB15</accession>
<keyword evidence="1" id="KW-1133">Transmembrane helix</keyword>
<keyword evidence="1" id="KW-0472">Membrane</keyword>
<feature type="non-terminal residue" evidence="2">
    <location>
        <position position="74"/>
    </location>
</feature>
<evidence type="ECO:0000256" key="1">
    <source>
        <dbReference type="SAM" id="Phobius"/>
    </source>
</evidence>
<sequence length="74" mass="8009">MEPVFDPFEVVSLFAEVIVGQLGFQVVAVAVGRRGRGGSWSRGDTRLFFAMISCGVFAISLAFSPIFLISELPI</sequence>
<feature type="transmembrane region" description="Helical" evidence="1">
    <location>
        <begin position="12"/>
        <end position="31"/>
    </location>
</feature>
<dbReference type="EMBL" id="UINC01072893">
    <property type="protein sequence ID" value="SVC08859.1"/>
    <property type="molecule type" value="Genomic_DNA"/>
</dbReference>
<feature type="transmembrane region" description="Helical" evidence="1">
    <location>
        <begin position="47"/>
        <end position="69"/>
    </location>
</feature>
<proteinExistence type="predicted"/>
<evidence type="ECO:0000313" key="2">
    <source>
        <dbReference type="EMBL" id="SVC08859.1"/>
    </source>
</evidence>
<organism evidence="2">
    <name type="scientific">marine metagenome</name>
    <dbReference type="NCBI Taxonomy" id="408172"/>
    <lineage>
        <taxon>unclassified sequences</taxon>
        <taxon>metagenomes</taxon>
        <taxon>ecological metagenomes</taxon>
    </lineage>
</organism>